<proteinExistence type="predicted"/>
<dbReference type="RefSeq" id="WP_284131550.1">
    <property type="nucleotide sequence ID" value="NZ_JASKYM010000001.1"/>
</dbReference>
<feature type="domain" description="4Fe-4S ferredoxin-type" evidence="7">
    <location>
        <begin position="1"/>
        <end position="29"/>
    </location>
</feature>
<comment type="caution">
    <text evidence="8">The sequence shown here is derived from an EMBL/GenBank/DDBJ whole genome shotgun (WGS) entry which is preliminary data.</text>
</comment>
<evidence type="ECO:0000256" key="6">
    <source>
        <dbReference type="RuleBase" id="RU368020"/>
    </source>
</evidence>
<keyword evidence="5 6" id="KW-0411">Iron-sulfur</keyword>
<keyword evidence="4 6" id="KW-0408">Iron</keyword>
<dbReference type="EMBL" id="JASKYM010000001">
    <property type="protein sequence ID" value="MDK2562580.1"/>
    <property type="molecule type" value="Genomic_DNA"/>
</dbReference>
<gene>
    <name evidence="8" type="ORF">QOZ84_03385</name>
</gene>
<dbReference type="PRINTS" id="PR00352">
    <property type="entry name" value="3FE4SFRDOXIN"/>
</dbReference>
<dbReference type="PROSITE" id="PS51379">
    <property type="entry name" value="4FE4S_FER_2"/>
    <property type="match status" value="1"/>
</dbReference>
<keyword evidence="9" id="KW-1185">Reference proteome</keyword>
<dbReference type="PANTHER" id="PTHR36923">
    <property type="entry name" value="FERREDOXIN"/>
    <property type="match status" value="1"/>
</dbReference>
<dbReference type="PANTHER" id="PTHR36923:SF3">
    <property type="entry name" value="FERREDOXIN"/>
    <property type="match status" value="1"/>
</dbReference>
<dbReference type="InterPro" id="IPR017896">
    <property type="entry name" value="4Fe4S_Fe-S-bd"/>
</dbReference>
<sequence>MKAFVDKDVCIGCGACTGICPKIFEIDEDGLAIAIDSQISKELEELAVEACEGCPVDAITVE</sequence>
<dbReference type="Gene3D" id="3.30.70.20">
    <property type="match status" value="1"/>
</dbReference>
<organism evidence="8 9">
    <name type="scientific">Romboutsia sedimentorum</name>
    <dbReference type="NCBI Taxonomy" id="1368474"/>
    <lineage>
        <taxon>Bacteria</taxon>
        <taxon>Bacillati</taxon>
        <taxon>Bacillota</taxon>
        <taxon>Clostridia</taxon>
        <taxon>Peptostreptococcales</taxon>
        <taxon>Peptostreptococcaceae</taxon>
        <taxon>Romboutsia</taxon>
    </lineage>
</organism>
<evidence type="ECO:0000259" key="7">
    <source>
        <dbReference type="PROSITE" id="PS51379"/>
    </source>
</evidence>
<evidence type="ECO:0000256" key="5">
    <source>
        <dbReference type="ARBA" id="ARBA00023014"/>
    </source>
</evidence>
<dbReference type="PROSITE" id="PS00198">
    <property type="entry name" value="4FE4S_FER_1"/>
    <property type="match status" value="1"/>
</dbReference>
<evidence type="ECO:0000256" key="1">
    <source>
        <dbReference type="ARBA" id="ARBA00022448"/>
    </source>
</evidence>
<evidence type="ECO:0000313" key="9">
    <source>
        <dbReference type="Proteomes" id="UP001301012"/>
    </source>
</evidence>
<name>A0ABT7E6M5_9FIRM</name>
<evidence type="ECO:0000256" key="2">
    <source>
        <dbReference type="ARBA" id="ARBA00022723"/>
    </source>
</evidence>
<dbReference type="SUPFAM" id="SSF54862">
    <property type="entry name" value="4Fe-4S ferredoxins"/>
    <property type="match status" value="1"/>
</dbReference>
<evidence type="ECO:0000256" key="4">
    <source>
        <dbReference type="ARBA" id="ARBA00023004"/>
    </source>
</evidence>
<comment type="function">
    <text evidence="6">Ferredoxins are iron-sulfur proteins that transfer electrons in a wide variety of metabolic reactions.</text>
</comment>
<reference evidence="8 9" key="1">
    <citation type="submission" date="2023-05" db="EMBL/GenBank/DDBJ databases">
        <title>Rombocin, a short stable natural nisin variant, displays selective antimicrobial activity against Listeria monocytogenes and employs dual mode of action to kill target bacterial strains.</title>
        <authorList>
            <person name="Wambui J."/>
            <person name="Stephan R."/>
            <person name="Kuipers O.P."/>
        </authorList>
    </citation>
    <scope>NUCLEOTIDE SEQUENCE [LARGE SCALE GENOMIC DNA]</scope>
    <source>
        <strain evidence="8 9">RC002</strain>
    </source>
</reference>
<accession>A0ABT7E6M5</accession>
<dbReference type="InterPro" id="IPR001080">
    <property type="entry name" value="3Fe4S_ferredoxin"/>
</dbReference>
<dbReference type="Proteomes" id="UP001301012">
    <property type="component" value="Unassembled WGS sequence"/>
</dbReference>
<keyword evidence="3 6" id="KW-0249">Electron transport</keyword>
<evidence type="ECO:0000313" key="8">
    <source>
        <dbReference type="EMBL" id="MDK2562580.1"/>
    </source>
</evidence>
<dbReference type="InterPro" id="IPR017900">
    <property type="entry name" value="4Fe4S_Fe_S_CS"/>
</dbReference>
<evidence type="ECO:0000256" key="3">
    <source>
        <dbReference type="ARBA" id="ARBA00022982"/>
    </source>
</evidence>
<keyword evidence="2 6" id="KW-0479">Metal-binding</keyword>
<keyword evidence="1 6" id="KW-0813">Transport</keyword>
<dbReference type="Pfam" id="PF13370">
    <property type="entry name" value="Fer4_13"/>
    <property type="match status" value="1"/>
</dbReference>
<dbReference type="InterPro" id="IPR051269">
    <property type="entry name" value="Fe-S_cluster_ET"/>
</dbReference>
<protein>
    <recommendedName>
        <fullName evidence="6">Ferredoxin</fullName>
    </recommendedName>
</protein>